<evidence type="ECO:0000256" key="1">
    <source>
        <dbReference type="ARBA" id="ARBA00004651"/>
    </source>
</evidence>
<feature type="compositionally biased region" description="Basic and acidic residues" evidence="8">
    <location>
        <begin position="506"/>
        <end position="517"/>
    </location>
</feature>
<evidence type="ECO:0000256" key="5">
    <source>
        <dbReference type="ARBA" id="ARBA00022692"/>
    </source>
</evidence>
<accession>A0ABS5UWS1</accession>
<keyword evidence="6 9" id="KW-1133">Transmembrane helix</keyword>
<dbReference type="Pfam" id="PF01594">
    <property type="entry name" value="AI-2E_transport"/>
    <property type="match status" value="1"/>
</dbReference>
<feature type="transmembrane region" description="Helical" evidence="9">
    <location>
        <begin position="198"/>
        <end position="218"/>
    </location>
</feature>
<organism evidence="10 11">
    <name type="scientific">Bifidobacterium colobi</name>
    <dbReference type="NCBI Taxonomy" id="2809026"/>
    <lineage>
        <taxon>Bacteria</taxon>
        <taxon>Bacillati</taxon>
        <taxon>Actinomycetota</taxon>
        <taxon>Actinomycetes</taxon>
        <taxon>Bifidobacteriales</taxon>
        <taxon>Bifidobacteriaceae</taxon>
        <taxon>Bifidobacterium</taxon>
    </lineage>
</organism>
<evidence type="ECO:0000313" key="11">
    <source>
        <dbReference type="Proteomes" id="UP000711736"/>
    </source>
</evidence>
<feature type="transmembrane region" description="Helical" evidence="9">
    <location>
        <begin position="60"/>
        <end position="78"/>
    </location>
</feature>
<feature type="transmembrane region" description="Helical" evidence="9">
    <location>
        <begin position="84"/>
        <end position="106"/>
    </location>
</feature>
<comment type="caution">
    <text evidence="10">The sequence shown here is derived from an EMBL/GenBank/DDBJ whole genome shotgun (WGS) entry which is preliminary data.</text>
</comment>
<keyword evidence="5 9" id="KW-0812">Transmembrane</keyword>
<feature type="compositionally biased region" description="Polar residues" evidence="8">
    <location>
        <begin position="1"/>
        <end position="33"/>
    </location>
</feature>
<keyword evidence="4" id="KW-1003">Cell membrane</keyword>
<feature type="transmembrane region" description="Helical" evidence="9">
    <location>
        <begin position="317"/>
        <end position="334"/>
    </location>
</feature>
<comment type="subcellular location">
    <subcellularLocation>
        <location evidence="1">Cell membrane</location>
        <topology evidence="1">Multi-pass membrane protein</topology>
    </subcellularLocation>
</comment>
<keyword evidence="11" id="KW-1185">Reference proteome</keyword>
<feature type="region of interest" description="Disordered" evidence="8">
    <location>
        <begin position="1"/>
        <end position="35"/>
    </location>
</feature>
<proteinExistence type="inferred from homology"/>
<feature type="region of interest" description="Disordered" evidence="8">
    <location>
        <begin position="484"/>
        <end position="539"/>
    </location>
</feature>
<evidence type="ECO:0000256" key="9">
    <source>
        <dbReference type="SAM" id="Phobius"/>
    </source>
</evidence>
<keyword evidence="7 9" id="KW-0472">Membrane</keyword>
<feature type="transmembrane region" description="Helical" evidence="9">
    <location>
        <begin position="354"/>
        <end position="381"/>
    </location>
</feature>
<comment type="similarity">
    <text evidence="2">Belongs to the autoinducer-2 exporter (AI-2E) (TC 2.A.86) family.</text>
</comment>
<evidence type="ECO:0000256" key="2">
    <source>
        <dbReference type="ARBA" id="ARBA00009773"/>
    </source>
</evidence>
<feature type="transmembrane region" description="Helical" evidence="9">
    <location>
        <begin position="261"/>
        <end position="279"/>
    </location>
</feature>
<name>A0ABS5UWS1_9BIFI</name>
<reference evidence="10 11" key="1">
    <citation type="journal article" date="2021" name="Environ. Microbiol.">
        <title>Genetic insights into the dark matter of the mammalian gut microbiota through targeted genome reconstruction.</title>
        <authorList>
            <person name="Lugli G.A."/>
            <person name="Alessandri G."/>
            <person name="Milani C."/>
            <person name="Viappiani A."/>
            <person name="Fontana F."/>
            <person name="Tarracchini C."/>
            <person name="Mancabelli L."/>
            <person name="Argentini C."/>
            <person name="Ruiz L."/>
            <person name="Margolles A."/>
            <person name="van Sinderen D."/>
            <person name="Turroni F."/>
            <person name="Ventura M."/>
        </authorList>
    </citation>
    <scope>NUCLEOTIDE SEQUENCE [LARGE SCALE GENOMIC DNA]</scope>
    <source>
        <strain evidence="10 11">LC6</strain>
    </source>
</reference>
<evidence type="ECO:0000256" key="6">
    <source>
        <dbReference type="ARBA" id="ARBA00022989"/>
    </source>
</evidence>
<evidence type="ECO:0000256" key="7">
    <source>
        <dbReference type="ARBA" id="ARBA00023136"/>
    </source>
</evidence>
<dbReference type="Proteomes" id="UP000711736">
    <property type="component" value="Unassembled WGS sequence"/>
</dbReference>
<keyword evidence="3" id="KW-0813">Transport</keyword>
<dbReference type="RefSeq" id="WP_214376315.1">
    <property type="nucleotide sequence ID" value="NZ_JAFEJU010000003.1"/>
</dbReference>
<evidence type="ECO:0000313" key="10">
    <source>
        <dbReference type="EMBL" id="MBT1175112.1"/>
    </source>
</evidence>
<sequence>MSESARNTNEQGSGRTAEATTRQSTPQSATPASEDTRIDLGSLFPAKGDPRRPPEWFGRALLYVAIGIVVFSFCWRSWGSISYLVLDIIISLFIALAIEPLVLALVKHGWKRGVASATGMVGLAVIICVLLTLFGNMFVSQVIAMISGLPAMYEQIREFIGQYSTFELPEINSLGSEILNNIQTSWVTDFAGTAMSTVSGLLSFLLNLMTVIMTTYYISAAGPKLRRSFCRWLAPNTQRRFLLVWTVAQDQISSFLFSRSILALINAACTAIFLEVLQVPYWLPLALFCGVVSQFIPTVGTYIGGALPVLFAWGGRGWTYAVAVLVFIIVYQQIENLILSPRISQRTMDINAALAFLAVLAFGSLFGALGAFLALPVAASIQVIFRAYTRRYELVDSPLMYDPVPEKKSKIVEASEAFGEHVLHPIGEHVPRAAKGSTKRVPMDEELRKLQHELYALEQGGPLPQDDEESATVAIPKHVLSGGKLVQGLRGTDENDDNNAGEPSAEESRTRAVDKNGADVNQSDAKKSASPDNPRAGWR</sequence>
<evidence type="ECO:0000256" key="3">
    <source>
        <dbReference type="ARBA" id="ARBA00022448"/>
    </source>
</evidence>
<evidence type="ECO:0000256" key="8">
    <source>
        <dbReference type="SAM" id="MobiDB-lite"/>
    </source>
</evidence>
<dbReference type="PANTHER" id="PTHR21716:SF53">
    <property type="entry name" value="PERMEASE PERM-RELATED"/>
    <property type="match status" value="1"/>
</dbReference>
<protein>
    <submittedName>
        <fullName evidence="10">AI-2E family transporter</fullName>
    </submittedName>
</protein>
<dbReference type="EMBL" id="JAFEJU010000003">
    <property type="protein sequence ID" value="MBT1175112.1"/>
    <property type="molecule type" value="Genomic_DNA"/>
</dbReference>
<evidence type="ECO:0000256" key="4">
    <source>
        <dbReference type="ARBA" id="ARBA00022475"/>
    </source>
</evidence>
<dbReference type="PANTHER" id="PTHR21716">
    <property type="entry name" value="TRANSMEMBRANE PROTEIN"/>
    <property type="match status" value="1"/>
</dbReference>
<dbReference type="InterPro" id="IPR002549">
    <property type="entry name" value="AI-2E-like"/>
</dbReference>
<gene>
    <name evidence="10" type="ORF">JS530_06295</name>
</gene>
<feature type="transmembrane region" description="Helical" evidence="9">
    <location>
        <begin position="118"/>
        <end position="139"/>
    </location>
</feature>